<organism evidence="3 4">
    <name type="scientific">Liquidambar formosana</name>
    <name type="common">Formosan gum</name>
    <dbReference type="NCBI Taxonomy" id="63359"/>
    <lineage>
        <taxon>Eukaryota</taxon>
        <taxon>Viridiplantae</taxon>
        <taxon>Streptophyta</taxon>
        <taxon>Embryophyta</taxon>
        <taxon>Tracheophyta</taxon>
        <taxon>Spermatophyta</taxon>
        <taxon>Magnoliopsida</taxon>
        <taxon>eudicotyledons</taxon>
        <taxon>Gunneridae</taxon>
        <taxon>Pentapetalae</taxon>
        <taxon>Saxifragales</taxon>
        <taxon>Altingiaceae</taxon>
        <taxon>Liquidambar</taxon>
    </lineage>
</organism>
<evidence type="ECO:0000313" key="4">
    <source>
        <dbReference type="Proteomes" id="UP001415857"/>
    </source>
</evidence>
<dbReference type="CDD" id="cd00167">
    <property type="entry name" value="SANT"/>
    <property type="match status" value="1"/>
</dbReference>
<dbReference type="InterPro" id="IPR001005">
    <property type="entry name" value="SANT/Myb"/>
</dbReference>
<evidence type="ECO:0000259" key="2">
    <source>
        <dbReference type="PROSITE" id="PS50090"/>
    </source>
</evidence>
<dbReference type="EMBL" id="JBBPBK010000010">
    <property type="protein sequence ID" value="KAK9276616.1"/>
    <property type="molecule type" value="Genomic_DNA"/>
</dbReference>
<feature type="region of interest" description="Disordered" evidence="1">
    <location>
        <begin position="358"/>
        <end position="406"/>
    </location>
</feature>
<feature type="region of interest" description="Disordered" evidence="1">
    <location>
        <begin position="29"/>
        <end position="63"/>
    </location>
</feature>
<proteinExistence type="predicted"/>
<feature type="compositionally biased region" description="Basic and acidic residues" evidence="1">
    <location>
        <begin position="41"/>
        <end position="63"/>
    </location>
</feature>
<gene>
    <name evidence="3" type="ORF">L1049_006152</name>
</gene>
<reference evidence="3 4" key="1">
    <citation type="journal article" date="2024" name="Plant J.">
        <title>Genome sequences and population genomics reveal climatic adaptation and genomic divergence between two closely related sweetgum species.</title>
        <authorList>
            <person name="Xu W.Q."/>
            <person name="Ren C.Q."/>
            <person name="Zhang X.Y."/>
            <person name="Comes H.P."/>
            <person name="Liu X.H."/>
            <person name="Li Y.G."/>
            <person name="Kettle C.J."/>
            <person name="Jalonen R."/>
            <person name="Gaisberger H."/>
            <person name="Ma Y.Z."/>
            <person name="Qiu Y.X."/>
        </authorList>
    </citation>
    <scope>NUCLEOTIDE SEQUENCE [LARGE SCALE GENOMIC DNA]</scope>
    <source>
        <strain evidence="3">Hangzhou</strain>
    </source>
</reference>
<dbReference type="PROSITE" id="PS50090">
    <property type="entry name" value="MYB_LIKE"/>
    <property type="match status" value="1"/>
</dbReference>
<feature type="region of interest" description="Disordered" evidence="1">
    <location>
        <begin position="78"/>
        <end position="104"/>
    </location>
</feature>
<dbReference type="AlphaFoldDB" id="A0AAP0RHK5"/>
<name>A0AAP0RHK5_LIQFO</name>
<dbReference type="Proteomes" id="UP001415857">
    <property type="component" value="Unassembled WGS sequence"/>
</dbReference>
<accession>A0AAP0RHK5</accession>
<dbReference type="SMART" id="SM00717">
    <property type="entry name" value="SANT"/>
    <property type="match status" value="1"/>
</dbReference>
<feature type="compositionally biased region" description="Basic and acidic residues" evidence="1">
    <location>
        <begin position="389"/>
        <end position="405"/>
    </location>
</feature>
<evidence type="ECO:0000256" key="1">
    <source>
        <dbReference type="SAM" id="MobiDB-lite"/>
    </source>
</evidence>
<evidence type="ECO:0000313" key="3">
    <source>
        <dbReference type="EMBL" id="KAK9276616.1"/>
    </source>
</evidence>
<sequence length="533" mass="59554">MGFKRPFDDEESQELPFKHLRQLDYSNKPTSFAEIVPHNDAPQKPDISDEGSFHKSQRGEGHECDAVTEVSIMADKDFETSGPLSGVTGSTSEDDAGSGAMADSSLYPEHFESDFPRRKLVQFEDIYSSLLDCSPRKQVPVGPNYQANVPVWGLQENKNILDCLDTFNSHISSSQSLGSDCILYNDDAEKLMGTCIIPMPNSELSALKAGEGRMDCGCLDRGSVRCVQQHVMEAREKLRKTLGQKKFVDLGFYDMGEVVAHKWSEEEEDIFHKVVFSNPASLRKNFWEHLAVMFPSRSKRELVSYYFNVFMLRRRAAQNRCNLLDIDSDDDEWQGSNADFYIVVKEEDNDSLIESLLDQDNQVDYEGDSSSSDDDDDDDDDDDGDADESDRGDNTVKDGERDHTSEANFGKLRNGCRFVSVVHHADEIFGSIGEDFDIQDDSCMSFEGQPNMPDSGDPVEAGAAMQESRVESDHSECLHANSDGCDRSSNGVAPGYLFDPCDTKVWDNRYLAGLDLLPTCSMIEELFGPGELE</sequence>
<dbReference type="PANTHER" id="PTHR46872:SF5">
    <property type="entry name" value="MYB-LIKE DOMAIN-CONTAINING PROTEIN"/>
    <property type="match status" value="1"/>
</dbReference>
<comment type="caution">
    <text evidence="3">The sequence shown here is derived from an EMBL/GenBank/DDBJ whole genome shotgun (WGS) entry which is preliminary data.</text>
</comment>
<feature type="compositionally biased region" description="Acidic residues" evidence="1">
    <location>
        <begin position="361"/>
        <end position="388"/>
    </location>
</feature>
<feature type="domain" description="Myb-like" evidence="2">
    <location>
        <begin position="262"/>
        <end position="310"/>
    </location>
</feature>
<protein>
    <recommendedName>
        <fullName evidence="2">Myb-like domain-containing protein</fullName>
    </recommendedName>
</protein>
<dbReference type="PANTHER" id="PTHR46872">
    <property type="entry name" value="DNA BINDING PROTEIN"/>
    <property type="match status" value="1"/>
</dbReference>
<keyword evidence="4" id="KW-1185">Reference proteome</keyword>